<feature type="region of interest" description="Disordered" evidence="9">
    <location>
        <begin position="1"/>
        <end position="29"/>
    </location>
</feature>
<dbReference type="EMBL" id="ML991830">
    <property type="protein sequence ID" value="KAF2231185.1"/>
    <property type="molecule type" value="Genomic_DNA"/>
</dbReference>
<evidence type="ECO:0000256" key="3">
    <source>
        <dbReference type="ARBA" id="ARBA00022801"/>
    </source>
</evidence>
<sequence length="593" mass="65098">MTNALGKTSLPNDTAAANQPAGPTKPKKEWVGRKAYDYEKYMNKPSGGTGAADESHAWASNAPRYEWDGEFGDVPPVHAELEKILFQREFAVKGGENFSQLLVEVTQVSEVKVNPIKEFKDAGLHPVVLDTITRLLEYDAPTPVQSYVIPAVIEGKDVIACAQTGSGKTAAYLIPILSKLMGKWKKLAAPRPPSSAHMDIKNSGVRAEPLVLVIAPSRELALQIFDEARKLCYRTMLRPCCIYGGAPTGPQREDLFKGCDLLVATPGRLVDLMNQPRVIALDRLKYTVIDEADELVQDDWEESLGRIMASGESNANEDHSFLMFSATFPKNARILANEYMSTDYVRLRVGRAGSTHRFIQQRVVWVEDNLKQGALKDLLYTLPPARTLIFVNSRRMADLLDDFLYNSGLPSTSMHSDRTQREREDALRNFRLGNTPIMVTTGVSARGIDIAHVMHVVNYDMPSAMHGGIDEYVHRIGRTARIGNRGMATSFYNDRNDDIGDELTKILVECHQQIPDFLQSKMPEGELIFEHDDNDDDKESPEGLPSADAGPNASADAGAGFGGDSGSNGNDGWKADGNGEDEEAGGADLGGAW</sequence>
<dbReference type="GO" id="GO:0003676">
    <property type="term" value="F:nucleic acid binding"/>
    <property type="evidence" value="ECO:0007669"/>
    <property type="project" value="InterPro"/>
</dbReference>
<dbReference type="InterPro" id="IPR011545">
    <property type="entry name" value="DEAD/DEAH_box_helicase_dom"/>
</dbReference>
<feature type="compositionally biased region" description="Low complexity" evidence="9">
    <location>
        <begin position="567"/>
        <end position="576"/>
    </location>
</feature>
<feature type="short sequence motif" description="Q motif" evidence="7">
    <location>
        <begin position="117"/>
        <end position="146"/>
    </location>
</feature>
<dbReference type="InterPro" id="IPR001650">
    <property type="entry name" value="Helicase_C-like"/>
</dbReference>
<feature type="compositionally biased region" description="Polar residues" evidence="9">
    <location>
        <begin position="1"/>
        <end position="17"/>
    </location>
</feature>
<comment type="similarity">
    <text evidence="8">Belongs to the DEAD box helicase family.</text>
</comment>
<dbReference type="Pfam" id="PF00271">
    <property type="entry name" value="Helicase_C"/>
    <property type="match status" value="1"/>
</dbReference>
<keyword evidence="2 8" id="KW-0547">Nucleotide-binding</keyword>
<keyword evidence="14" id="KW-1185">Reference proteome</keyword>
<dbReference type="AlphaFoldDB" id="A0A6A6GZI1"/>
<dbReference type="InterPro" id="IPR027417">
    <property type="entry name" value="P-loop_NTPase"/>
</dbReference>
<feature type="domain" description="Helicase C-terminal" evidence="11">
    <location>
        <begin position="374"/>
        <end position="522"/>
    </location>
</feature>
<dbReference type="Proteomes" id="UP000800092">
    <property type="component" value="Unassembled WGS sequence"/>
</dbReference>
<dbReference type="SUPFAM" id="SSF52540">
    <property type="entry name" value="P-loop containing nucleoside triphosphate hydrolases"/>
    <property type="match status" value="1"/>
</dbReference>
<protein>
    <recommendedName>
        <fullName evidence="1">RNA helicase</fullName>
        <ecNumber evidence="1">3.6.4.13</ecNumber>
    </recommendedName>
</protein>
<feature type="domain" description="Helicase ATP-binding" evidence="10">
    <location>
        <begin position="149"/>
        <end position="346"/>
    </location>
</feature>
<evidence type="ECO:0000256" key="1">
    <source>
        <dbReference type="ARBA" id="ARBA00012552"/>
    </source>
</evidence>
<evidence type="ECO:0000256" key="6">
    <source>
        <dbReference type="ARBA" id="ARBA00047984"/>
    </source>
</evidence>
<evidence type="ECO:0000259" key="11">
    <source>
        <dbReference type="PROSITE" id="PS51194"/>
    </source>
</evidence>
<dbReference type="CDD" id="cd18787">
    <property type="entry name" value="SF2_C_DEAD"/>
    <property type="match status" value="1"/>
</dbReference>
<evidence type="ECO:0000259" key="10">
    <source>
        <dbReference type="PROSITE" id="PS51192"/>
    </source>
</evidence>
<name>A0A6A6GZI1_VIRVR</name>
<evidence type="ECO:0000256" key="2">
    <source>
        <dbReference type="ARBA" id="ARBA00022741"/>
    </source>
</evidence>
<dbReference type="GO" id="GO:0016787">
    <property type="term" value="F:hydrolase activity"/>
    <property type="evidence" value="ECO:0007669"/>
    <property type="project" value="UniProtKB-KW"/>
</dbReference>
<gene>
    <name evidence="13" type="ORF">EV356DRAFT_452577</name>
</gene>
<evidence type="ECO:0000256" key="9">
    <source>
        <dbReference type="SAM" id="MobiDB-lite"/>
    </source>
</evidence>
<evidence type="ECO:0000256" key="4">
    <source>
        <dbReference type="ARBA" id="ARBA00022806"/>
    </source>
</evidence>
<reference evidence="13" key="1">
    <citation type="journal article" date="2020" name="Stud. Mycol.">
        <title>101 Dothideomycetes genomes: a test case for predicting lifestyles and emergence of pathogens.</title>
        <authorList>
            <person name="Haridas S."/>
            <person name="Albert R."/>
            <person name="Binder M."/>
            <person name="Bloem J."/>
            <person name="Labutti K."/>
            <person name="Salamov A."/>
            <person name="Andreopoulos B."/>
            <person name="Baker S."/>
            <person name="Barry K."/>
            <person name="Bills G."/>
            <person name="Bluhm B."/>
            <person name="Cannon C."/>
            <person name="Castanera R."/>
            <person name="Culley D."/>
            <person name="Daum C."/>
            <person name="Ezra D."/>
            <person name="Gonzalez J."/>
            <person name="Henrissat B."/>
            <person name="Kuo A."/>
            <person name="Liang C."/>
            <person name="Lipzen A."/>
            <person name="Lutzoni F."/>
            <person name="Magnuson J."/>
            <person name="Mondo S."/>
            <person name="Nolan M."/>
            <person name="Ohm R."/>
            <person name="Pangilinan J."/>
            <person name="Park H.-J."/>
            <person name="Ramirez L."/>
            <person name="Alfaro M."/>
            <person name="Sun H."/>
            <person name="Tritt A."/>
            <person name="Yoshinaga Y."/>
            <person name="Zwiers L.-H."/>
            <person name="Turgeon B."/>
            <person name="Goodwin S."/>
            <person name="Spatafora J."/>
            <person name="Crous P."/>
            <person name="Grigoriev I."/>
        </authorList>
    </citation>
    <scope>NUCLEOTIDE SEQUENCE</scope>
    <source>
        <strain evidence="13">Tuck. ex Michener</strain>
    </source>
</reference>
<dbReference type="PROSITE" id="PS51194">
    <property type="entry name" value="HELICASE_CTER"/>
    <property type="match status" value="1"/>
</dbReference>
<keyword evidence="5 8" id="KW-0067">ATP-binding</keyword>
<feature type="domain" description="DEAD-box RNA helicase Q" evidence="12">
    <location>
        <begin position="117"/>
        <end position="146"/>
    </location>
</feature>
<dbReference type="SMART" id="SM00487">
    <property type="entry name" value="DEXDc"/>
    <property type="match status" value="1"/>
</dbReference>
<dbReference type="PROSITE" id="PS51192">
    <property type="entry name" value="HELICASE_ATP_BIND_1"/>
    <property type="match status" value="1"/>
</dbReference>
<dbReference type="Pfam" id="PF00270">
    <property type="entry name" value="DEAD"/>
    <property type="match status" value="1"/>
</dbReference>
<dbReference type="PROSITE" id="PS51195">
    <property type="entry name" value="Q_MOTIF"/>
    <property type="match status" value="1"/>
</dbReference>
<dbReference type="SMART" id="SM00490">
    <property type="entry name" value="HELICc"/>
    <property type="match status" value="1"/>
</dbReference>
<comment type="catalytic activity">
    <reaction evidence="6">
        <text>ATP + H2O = ADP + phosphate + H(+)</text>
        <dbReference type="Rhea" id="RHEA:13065"/>
        <dbReference type="ChEBI" id="CHEBI:15377"/>
        <dbReference type="ChEBI" id="CHEBI:15378"/>
        <dbReference type="ChEBI" id="CHEBI:30616"/>
        <dbReference type="ChEBI" id="CHEBI:43474"/>
        <dbReference type="ChEBI" id="CHEBI:456216"/>
        <dbReference type="EC" id="3.6.4.13"/>
    </reaction>
</comment>
<dbReference type="OrthoDB" id="196131at2759"/>
<proteinExistence type="inferred from homology"/>
<accession>A0A6A6GZI1</accession>
<evidence type="ECO:0000313" key="13">
    <source>
        <dbReference type="EMBL" id="KAF2231185.1"/>
    </source>
</evidence>
<dbReference type="InterPro" id="IPR000629">
    <property type="entry name" value="RNA-helicase_DEAD-box_CS"/>
</dbReference>
<dbReference type="PANTHER" id="PTHR47958">
    <property type="entry name" value="ATP-DEPENDENT RNA HELICASE DBP3"/>
    <property type="match status" value="1"/>
</dbReference>
<dbReference type="Gene3D" id="3.40.50.300">
    <property type="entry name" value="P-loop containing nucleotide triphosphate hydrolases"/>
    <property type="match status" value="2"/>
</dbReference>
<evidence type="ECO:0000259" key="12">
    <source>
        <dbReference type="PROSITE" id="PS51195"/>
    </source>
</evidence>
<evidence type="ECO:0000256" key="8">
    <source>
        <dbReference type="RuleBase" id="RU000492"/>
    </source>
</evidence>
<evidence type="ECO:0000313" key="14">
    <source>
        <dbReference type="Proteomes" id="UP000800092"/>
    </source>
</evidence>
<dbReference type="EC" id="3.6.4.13" evidence="1"/>
<organism evidence="13 14">
    <name type="scientific">Viridothelium virens</name>
    <name type="common">Speckled blister lichen</name>
    <name type="synonym">Trypethelium virens</name>
    <dbReference type="NCBI Taxonomy" id="1048519"/>
    <lineage>
        <taxon>Eukaryota</taxon>
        <taxon>Fungi</taxon>
        <taxon>Dikarya</taxon>
        <taxon>Ascomycota</taxon>
        <taxon>Pezizomycotina</taxon>
        <taxon>Dothideomycetes</taxon>
        <taxon>Dothideomycetes incertae sedis</taxon>
        <taxon>Trypetheliales</taxon>
        <taxon>Trypetheliaceae</taxon>
        <taxon>Viridothelium</taxon>
    </lineage>
</organism>
<keyword evidence="4 8" id="KW-0347">Helicase</keyword>
<feature type="region of interest" description="Disordered" evidence="9">
    <location>
        <begin position="529"/>
        <end position="593"/>
    </location>
</feature>
<evidence type="ECO:0000256" key="7">
    <source>
        <dbReference type="PROSITE-ProRule" id="PRU00552"/>
    </source>
</evidence>
<keyword evidence="3 8" id="KW-0378">Hydrolase</keyword>
<dbReference type="InterPro" id="IPR014014">
    <property type="entry name" value="RNA_helicase_DEAD_Q_motif"/>
</dbReference>
<dbReference type="GO" id="GO:0005524">
    <property type="term" value="F:ATP binding"/>
    <property type="evidence" value="ECO:0007669"/>
    <property type="project" value="UniProtKB-KW"/>
</dbReference>
<evidence type="ECO:0000256" key="5">
    <source>
        <dbReference type="ARBA" id="ARBA00022840"/>
    </source>
</evidence>
<dbReference type="PROSITE" id="PS00039">
    <property type="entry name" value="DEAD_ATP_HELICASE"/>
    <property type="match status" value="1"/>
</dbReference>
<dbReference type="GO" id="GO:0003724">
    <property type="term" value="F:RNA helicase activity"/>
    <property type="evidence" value="ECO:0007669"/>
    <property type="project" value="UniProtKB-EC"/>
</dbReference>
<dbReference type="InterPro" id="IPR014001">
    <property type="entry name" value="Helicase_ATP-bd"/>
</dbReference>